<dbReference type="EMBL" id="QTSX02000155">
    <property type="protein sequence ID" value="KAJ9088091.1"/>
    <property type="molecule type" value="Genomic_DNA"/>
</dbReference>
<evidence type="ECO:0000313" key="1">
    <source>
        <dbReference type="EMBL" id="KAJ9088091.1"/>
    </source>
</evidence>
<evidence type="ECO:0000313" key="2">
    <source>
        <dbReference type="Proteomes" id="UP001165960"/>
    </source>
</evidence>
<keyword evidence="2" id="KW-1185">Reference proteome</keyword>
<dbReference type="Proteomes" id="UP001165960">
    <property type="component" value="Unassembled WGS sequence"/>
</dbReference>
<accession>A0ACC2UNM3</accession>
<sequence>MIFCCLVLVLLVRGQVTTQPLKVILHFDYGSLSHIKPLMEIGNILRSRNHSVIYAASALNEKYNEPYAFEYAPLGKGFFDPVFFRNRMDVLRGARQSRGGGMVFASLTHSLPISYEEVYPRLSHVVDQTHPDVMICDFFSPACRDVAEMKGVPVVMGFQSTDGFGISRNSFITEAMAYGSITTDKLTFLERFVDKVFARLEFAYNSYSLRTALNKKRNHFGVPPSSFPLSDFSSVLGLANTFVGFEAASLLPPNIVTIGPLRTEEAPQLDADLESFLTEHPHTLYIAFGTRVILSSSDITTLLEGSLAALEEGSIDGIIWGLGSNSKEDFPSFITLNNTQVTTESLFNSPHTRLLPWVPQTAILNHNSTKVFISHGGLESMFEAIFSTTPIICMPFYGDQPRNARKVEDAGIGVYFDRISASPSTLSGYIETIRNNQGGRAAMNLRRMQSLAEIGSRRRELGADAVEGYGYGARICRPSLPHGYGEVPCEAQHLIPVNHRMSFIKLSLIDIYSAAIFLAASVTMVVLFASYKAYVYLFRTPIPKVKVR</sequence>
<name>A0ACC2UNM3_9FUNG</name>
<gene>
    <name evidence="1" type="ORF">DSO57_1026492</name>
</gene>
<proteinExistence type="predicted"/>
<comment type="caution">
    <text evidence="1">The sequence shown here is derived from an EMBL/GenBank/DDBJ whole genome shotgun (WGS) entry which is preliminary data.</text>
</comment>
<protein>
    <submittedName>
        <fullName evidence="1">Uncharacterized protein</fullName>
    </submittedName>
</protein>
<organism evidence="1 2">
    <name type="scientific">Entomophthora muscae</name>
    <dbReference type="NCBI Taxonomy" id="34485"/>
    <lineage>
        <taxon>Eukaryota</taxon>
        <taxon>Fungi</taxon>
        <taxon>Fungi incertae sedis</taxon>
        <taxon>Zoopagomycota</taxon>
        <taxon>Entomophthoromycotina</taxon>
        <taxon>Entomophthoromycetes</taxon>
        <taxon>Entomophthorales</taxon>
        <taxon>Entomophthoraceae</taxon>
        <taxon>Entomophthora</taxon>
    </lineage>
</organism>
<reference evidence="1" key="1">
    <citation type="submission" date="2022-04" db="EMBL/GenBank/DDBJ databases">
        <title>Genome of the entomopathogenic fungus Entomophthora muscae.</title>
        <authorList>
            <person name="Elya C."/>
            <person name="Lovett B.R."/>
            <person name="Lee E."/>
            <person name="Macias A.M."/>
            <person name="Hajek A.E."/>
            <person name="De Bivort B.L."/>
            <person name="Kasson M.T."/>
            <person name="De Fine Licht H.H."/>
            <person name="Stajich J.E."/>
        </authorList>
    </citation>
    <scope>NUCLEOTIDE SEQUENCE</scope>
    <source>
        <strain evidence="1">Berkeley</strain>
    </source>
</reference>